<evidence type="ECO:0000256" key="3">
    <source>
        <dbReference type="ARBA" id="ARBA00022448"/>
    </source>
</evidence>
<keyword evidence="3 9" id="KW-0813">Transport</keyword>
<feature type="transmembrane region" description="Helical" evidence="9">
    <location>
        <begin position="7"/>
        <end position="27"/>
    </location>
</feature>
<evidence type="ECO:0000256" key="7">
    <source>
        <dbReference type="ARBA" id="ARBA00022989"/>
    </source>
</evidence>
<name>A0A9D0Z4R3_9FIRM</name>
<keyword evidence="7 9" id="KW-1133">Transmembrane helix</keyword>
<dbReference type="GO" id="GO:0015190">
    <property type="term" value="F:L-leucine transmembrane transporter activity"/>
    <property type="evidence" value="ECO:0007669"/>
    <property type="project" value="TreeGrafter"/>
</dbReference>
<comment type="similarity">
    <text evidence="2 9">Belongs to the branched chain amino acid transporter family.</text>
</comment>
<comment type="function">
    <text evidence="9">Component of the transport system for branched-chain amino acids.</text>
</comment>
<dbReference type="GO" id="GO:0015820">
    <property type="term" value="P:L-leucine transport"/>
    <property type="evidence" value="ECO:0007669"/>
    <property type="project" value="TreeGrafter"/>
</dbReference>
<dbReference type="PANTHER" id="PTHR30588:SF0">
    <property type="entry name" value="BRANCHED-CHAIN AMINO ACID PERMEASE BRNQ"/>
    <property type="match status" value="1"/>
</dbReference>
<dbReference type="Pfam" id="PF05525">
    <property type="entry name" value="Branch_AA_trans"/>
    <property type="match status" value="1"/>
</dbReference>
<keyword evidence="6 9" id="KW-0029">Amino-acid transport</keyword>
<evidence type="ECO:0000256" key="4">
    <source>
        <dbReference type="ARBA" id="ARBA00022475"/>
    </source>
</evidence>
<dbReference type="GO" id="GO:0005304">
    <property type="term" value="F:L-valine transmembrane transporter activity"/>
    <property type="evidence" value="ECO:0007669"/>
    <property type="project" value="TreeGrafter"/>
</dbReference>
<evidence type="ECO:0000256" key="1">
    <source>
        <dbReference type="ARBA" id="ARBA00004651"/>
    </source>
</evidence>
<feature type="transmembrane region" description="Helical" evidence="9">
    <location>
        <begin position="120"/>
        <end position="138"/>
    </location>
</feature>
<dbReference type="NCBIfam" id="TIGR00796">
    <property type="entry name" value="livcs"/>
    <property type="match status" value="1"/>
</dbReference>
<dbReference type="GO" id="GO:0015818">
    <property type="term" value="P:isoleucine transport"/>
    <property type="evidence" value="ECO:0007669"/>
    <property type="project" value="TreeGrafter"/>
</dbReference>
<feature type="transmembrane region" description="Helical" evidence="9">
    <location>
        <begin position="39"/>
        <end position="61"/>
    </location>
</feature>
<gene>
    <name evidence="10" type="primary">brnQ</name>
    <name evidence="10" type="ORF">IAB74_04735</name>
</gene>
<dbReference type="InterPro" id="IPR004685">
    <property type="entry name" value="Brnchd-chn_aa_trnsp_Livcs"/>
</dbReference>
<reference evidence="10" key="2">
    <citation type="journal article" date="2021" name="PeerJ">
        <title>Extensive microbial diversity within the chicken gut microbiome revealed by metagenomics and culture.</title>
        <authorList>
            <person name="Gilroy R."/>
            <person name="Ravi A."/>
            <person name="Getino M."/>
            <person name="Pursley I."/>
            <person name="Horton D.L."/>
            <person name="Alikhan N.F."/>
            <person name="Baker D."/>
            <person name="Gharbi K."/>
            <person name="Hall N."/>
            <person name="Watson M."/>
            <person name="Adriaenssens E.M."/>
            <person name="Foster-Nyarko E."/>
            <person name="Jarju S."/>
            <person name="Secka A."/>
            <person name="Antonio M."/>
            <person name="Oren A."/>
            <person name="Chaudhuri R.R."/>
            <person name="La Ragione R."/>
            <person name="Hildebrand F."/>
            <person name="Pallen M.J."/>
        </authorList>
    </citation>
    <scope>NUCLEOTIDE SEQUENCE</scope>
    <source>
        <strain evidence="10">13361</strain>
    </source>
</reference>
<dbReference type="PANTHER" id="PTHR30588">
    <property type="entry name" value="BRANCHED-CHAIN AMINO ACID TRANSPORT SYSTEM 2 CARRIER PROTEIN"/>
    <property type="match status" value="1"/>
</dbReference>
<proteinExistence type="inferred from homology"/>
<sequence length="436" mass="47006">MKLNKRNVLFISFMLFSMFFGAGNLIFPPFLGQNAGTQTLPALLGFLATGVVLPVLGVLVISQADGLNRLTDWVGTTFTKIFTLLIFLSIGPGLAIPRAASVPFEMAVAPYLPEGSNLKLFMLGYSLIFFLLAAWLSLNPNKLVERMGSILTPILLLLMVVLFAAFLIGGKNQVAPAQGAYADSPFLTGFREGYLTMDTIAALNFGVVIAATLRSYGISNNRSIISYTLKTGALAGGLLAVVYIMLAYMGCSSSGVYPLQDNGAWTLRCIVAQLFGEPGAILLASIFTLACLTTCVGLITSLSEYFSEMYPKLSYKALVIVTTIFSFLICNQGLNTILSISVPVLEAIYPMCIALILLGLCHRWISRNPYIYPCVIGGVGLVSILYALETCKVPLGFVSTLLSYLPFYALSFGWVSVGLVMVLLSLLLMALTRKKA</sequence>
<keyword evidence="5 9" id="KW-0812">Transmembrane</keyword>
<feature type="transmembrane region" description="Helical" evidence="9">
    <location>
        <begin position="81"/>
        <end position="100"/>
    </location>
</feature>
<feature type="transmembrane region" description="Helical" evidence="9">
    <location>
        <begin position="370"/>
        <end position="388"/>
    </location>
</feature>
<comment type="subcellular location">
    <subcellularLocation>
        <location evidence="1 9">Cell membrane</location>
        <topology evidence="1 9">Multi-pass membrane protein</topology>
    </subcellularLocation>
</comment>
<feature type="transmembrane region" description="Helical" evidence="9">
    <location>
        <begin position="150"/>
        <end position="169"/>
    </location>
</feature>
<feature type="transmembrane region" description="Helical" evidence="9">
    <location>
        <begin position="279"/>
        <end position="301"/>
    </location>
</feature>
<dbReference type="AlphaFoldDB" id="A0A9D0Z4R3"/>
<protein>
    <recommendedName>
        <fullName evidence="9">Branched-chain amino acid transport system carrier protein</fullName>
    </recommendedName>
</protein>
<evidence type="ECO:0000313" key="10">
    <source>
        <dbReference type="EMBL" id="HIQ67798.1"/>
    </source>
</evidence>
<dbReference type="Proteomes" id="UP000886796">
    <property type="component" value="Unassembled WGS sequence"/>
</dbReference>
<evidence type="ECO:0000256" key="5">
    <source>
        <dbReference type="ARBA" id="ARBA00022692"/>
    </source>
</evidence>
<feature type="transmembrane region" description="Helical" evidence="9">
    <location>
        <begin position="313"/>
        <end position="334"/>
    </location>
</feature>
<organism evidence="10 11">
    <name type="scientific">Candidatus Faecousia excrementigallinarum</name>
    <dbReference type="NCBI Taxonomy" id="2840806"/>
    <lineage>
        <taxon>Bacteria</taxon>
        <taxon>Bacillati</taxon>
        <taxon>Bacillota</taxon>
        <taxon>Clostridia</taxon>
        <taxon>Eubacteriales</taxon>
        <taxon>Oscillospiraceae</taxon>
        <taxon>Faecousia</taxon>
    </lineage>
</organism>
<accession>A0A9D0Z4R3</accession>
<evidence type="ECO:0000256" key="9">
    <source>
        <dbReference type="RuleBase" id="RU362122"/>
    </source>
</evidence>
<evidence type="ECO:0000256" key="8">
    <source>
        <dbReference type="ARBA" id="ARBA00023136"/>
    </source>
</evidence>
<feature type="transmembrane region" description="Helical" evidence="9">
    <location>
        <begin position="340"/>
        <end position="358"/>
    </location>
</feature>
<reference evidence="10" key="1">
    <citation type="submission" date="2020-10" db="EMBL/GenBank/DDBJ databases">
        <authorList>
            <person name="Gilroy R."/>
        </authorList>
    </citation>
    <scope>NUCLEOTIDE SEQUENCE</scope>
    <source>
        <strain evidence="10">13361</strain>
    </source>
</reference>
<comment type="caution">
    <text evidence="10">The sequence shown here is derived from an EMBL/GenBank/DDBJ whole genome shotgun (WGS) entry which is preliminary data.</text>
</comment>
<keyword evidence="8 9" id="KW-0472">Membrane</keyword>
<evidence type="ECO:0000256" key="6">
    <source>
        <dbReference type="ARBA" id="ARBA00022970"/>
    </source>
</evidence>
<dbReference type="GO" id="GO:0015188">
    <property type="term" value="F:L-isoleucine transmembrane transporter activity"/>
    <property type="evidence" value="ECO:0007669"/>
    <property type="project" value="TreeGrafter"/>
</dbReference>
<keyword evidence="4" id="KW-1003">Cell membrane</keyword>
<feature type="transmembrane region" description="Helical" evidence="9">
    <location>
        <begin position="234"/>
        <end position="259"/>
    </location>
</feature>
<dbReference type="GO" id="GO:0005886">
    <property type="term" value="C:plasma membrane"/>
    <property type="evidence" value="ECO:0007669"/>
    <property type="project" value="UniProtKB-SubCell"/>
</dbReference>
<evidence type="ECO:0000313" key="11">
    <source>
        <dbReference type="Proteomes" id="UP000886796"/>
    </source>
</evidence>
<dbReference type="EMBL" id="DVFK01000065">
    <property type="protein sequence ID" value="HIQ67798.1"/>
    <property type="molecule type" value="Genomic_DNA"/>
</dbReference>
<evidence type="ECO:0000256" key="2">
    <source>
        <dbReference type="ARBA" id="ARBA00008540"/>
    </source>
</evidence>
<feature type="transmembrane region" description="Helical" evidence="9">
    <location>
        <begin position="408"/>
        <end position="431"/>
    </location>
</feature>
<feature type="transmembrane region" description="Helical" evidence="9">
    <location>
        <begin position="194"/>
        <end position="213"/>
    </location>
</feature>